<organism evidence="1">
    <name type="scientific">hydrothermal vent metagenome</name>
    <dbReference type="NCBI Taxonomy" id="652676"/>
    <lineage>
        <taxon>unclassified sequences</taxon>
        <taxon>metagenomes</taxon>
        <taxon>ecological metagenomes</taxon>
    </lineage>
</organism>
<dbReference type="AlphaFoldDB" id="A0A3B0YDT2"/>
<protein>
    <recommendedName>
        <fullName evidence="2">DUF560 domain-containing protein</fullName>
    </recommendedName>
</protein>
<evidence type="ECO:0008006" key="2">
    <source>
        <dbReference type="Google" id="ProtNLM"/>
    </source>
</evidence>
<dbReference type="InterPro" id="IPR011990">
    <property type="entry name" value="TPR-like_helical_dom_sf"/>
</dbReference>
<gene>
    <name evidence="1" type="ORF">MNBD_GAMMA12-3380</name>
</gene>
<dbReference type="SUPFAM" id="SSF48452">
    <property type="entry name" value="TPR-like"/>
    <property type="match status" value="1"/>
</dbReference>
<name>A0A3B0YDT2_9ZZZZ</name>
<sequence length="429" mass="48120">MKNRILTPKYVISVLLLIYMSLAYPATLHSASNPAVKLSVEDKFNRAMKLRSDGKLEESIKAFQGILSNNPTLQRARLELAVAYFFSLKYIKALKQARQVLADTNTPSNVKATIREFIAKIRSKRPRHKYIPFLSLGFISDSNVTAGPDQNILAGFPLIAASQKQSDFASVLRLGVSHRFNSDINLNLGKKSAALLWLSKAGYYRANYQDVSASDLSILSLSSGPALVSEGNWRSGLNFKLESIDLGTDKYATFTAINHSVTRTSKDSRQEVTLELLVQDRDYKRAVDLGRDSEYIAVGLSYGRILTNDKASYQAGFRLFDEKSDSEFNSNDGVEVFIGLSWRFSRFNSSYARMSYKTLSYGGIGPGFTVIRDENVARLLLGYDHRIRKSWLKGWTISSQVTISQSTSNEAVFEYDRTQVGVTFKRNFD</sequence>
<dbReference type="Gene3D" id="1.25.40.10">
    <property type="entry name" value="Tetratricopeptide repeat domain"/>
    <property type="match status" value="1"/>
</dbReference>
<reference evidence="1" key="1">
    <citation type="submission" date="2018-06" db="EMBL/GenBank/DDBJ databases">
        <authorList>
            <person name="Zhirakovskaya E."/>
        </authorList>
    </citation>
    <scope>NUCLEOTIDE SEQUENCE</scope>
</reference>
<proteinExistence type="predicted"/>
<dbReference type="EMBL" id="UOFL01000043">
    <property type="protein sequence ID" value="VAW73472.1"/>
    <property type="molecule type" value="Genomic_DNA"/>
</dbReference>
<accession>A0A3B0YDT2</accession>
<evidence type="ECO:0000313" key="1">
    <source>
        <dbReference type="EMBL" id="VAW73472.1"/>
    </source>
</evidence>